<gene>
    <name evidence="1" type="ORF">S03H2_59610</name>
</gene>
<comment type="caution">
    <text evidence="1">The sequence shown here is derived from an EMBL/GenBank/DDBJ whole genome shotgun (WGS) entry which is preliminary data.</text>
</comment>
<accession>X1JZX3</accession>
<organism evidence="1">
    <name type="scientific">marine sediment metagenome</name>
    <dbReference type="NCBI Taxonomy" id="412755"/>
    <lineage>
        <taxon>unclassified sequences</taxon>
        <taxon>metagenomes</taxon>
        <taxon>ecological metagenomes</taxon>
    </lineage>
</organism>
<dbReference type="AlphaFoldDB" id="X1JZX3"/>
<name>X1JZX3_9ZZZZ</name>
<protein>
    <submittedName>
        <fullName evidence="1">Uncharacterized protein</fullName>
    </submittedName>
</protein>
<feature type="non-terminal residue" evidence="1">
    <location>
        <position position="104"/>
    </location>
</feature>
<sequence>MRVLSFTTDGTVAAGTGAELNSGALSVSLPFGIRILAIKQAAGAVLVNDADWTLWVDYKSTGMTFVAEALDPVNDGGVKLGPTGITVRPSAVIQMFWAAQAAAQ</sequence>
<evidence type="ECO:0000313" key="1">
    <source>
        <dbReference type="EMBL" id="GAH83574.1"/>
    </source>
</evidence>
<proteinExistence type="predicted"/>
<dbReference type="EMBL" id="BARU01038338">
    <property type="protein sequence ID" value="GAH83574.1"/>
    <property type="molecule type" value="Genomic_DNA"/>
</dbReference>
<reference evidence="1" key="1">
    <citation type="journal article" date="2014" name="Front. Microbiol.">
        <title>High frequency of phylogenetically diverse reductive dehalogenase-homologous genes in deep subseafloor sedimentary metagenomes.</title>
        <authorList>
            <person name="Kawai M."/>
            <person name="Futagami T."/>
            <person name="Toyoda A."/>
            <person name="Takaki Y."/>
            <person name="Nishi S."/>
            <person name="Hori S."/>
            <person name="Arai W."/>
            <person name="Tsubouchi T."/>
            <person name="Morono Y."/>
            <person name="Uchiyama I."/>
            <person name="Ito T."/>
            <person name="Fujiyama A."/>
            <person name="Inagaki F."/>
            <person name="Takami H."/>
        </authorList>
    </citation>
    <scope>NUCLEOTIDE SEQUENCE</scope>
    <source>
        <strain evidence="1">Expedition CK06-06</strain>
    </source>
</reference>